<evidence type="ECO:0000313" key="4">
    <source>
        <dbReference type="Proteomes" id="UP000001555"/>
    </source>
</evidence>
<reference evidence="3" key="2">
    <citation type="submission" date="2020-05" db="UniProtKB">
        <authorList>
            <consortium name="EnsemblMetazoa"/>
        </authorList>
    </citation>
    <scope>IDENTIFICATION</scope>
    <source>
        <strain evidence="3">wikel</strain>
    </source>
</reference>
<dbReference type="PaxDb" id="6945-B7Q9M9"/>
<sequence length="64" mass="6066">MPGSGLGFGPSSVLGQEPRSAPHDVGGGPAAGGAVVFSSSSTGVAGEPPSRPSACWDNPTSSPT</sequence>
<reference evidence="2 4" key="1">
    <citation type="submission" date="2008-03" db="EMBL/GenBank/DDBJ databases">
        <title>Annotation of Ixodes scapularis.</title>
        <authorList>
            <consortium name="Ixodes scapularis Genome Project Consortium"/>
            <person name="Caler E."/>
            <person name="Hannick L.I."/>
            <person name="Bidwell S."/>
            <person name="Joardar V."/>
            <person name="Thiagarajan M."/>
            <person name="Amedeo P."/>
            <person name="Galinsky K.J."/>
            <person name="Schobel S."/>
            <person name="Inman J."/>
            <person name="Hostetler J."/>
            <person name="Miller J."/>
            <person name="Hammond M."/>
            <person name="Megy K."/>
            <person name="Lawson D."/>
            <person name="Kodira C."/>
            <person name="Sutton G."/>
            <person name="Meyer J."/>
            <person name="Hill C.A."/>
            <person name="Birren B."/>
            <person name="Nene V."/>
            <person name="Collins F."/>
            <person name="Alarcon-Chaidez F."/>
            <person name="Wikel S."/>
            <person name="Strausberg R."/>
        </authorList>
    </citation>
    <scope>NUCLEOTIDE SEQUENCE [LARGE SCALE GENOMIC DNA]</scope>
    <source>
        <strain evidence="4">Wikel</strain>
        <strain evidence="2">Wikel colony</strain>
    </source>
</reference>
<dbReference type="EMBL" id="DS890247">
    <property type="protein sequence ID" value="EEC15551.1"/>
    <property type="molecule type" value="Genomic_DNA"/>
</dbReference>
<dbReference type="EMBL" id="ABJB010374099">
    <property type="status" value="NOT_ANNOTATED_CDS"/>
    <property type="molecule type" value="Genomic_DNA"/>
</dbReference>
<dbReference type="EnsemblMetazoa" id="ISCW021111-RA">
    <property type="protein sequence ID" value="ISCW021111-PA"/>
    <property type="gene ID" value="ISCW021111"/>
</dbReference>
<dbReference type="AlphaFoldDB" id="B7Q9M9"/>
<evidence type="ECO:0000256" key="1">
    <source>
        <dbReference type="SAM" id="MobiDB-lite"/>
    </source>
</evidence>
<dbReference type="VEuPathDB" id="VectorBase:ISCW021111"/>
<evidence type="ECO:0000313" key="3">
    <source>
        <dbReference type="EnsemblMetazoa" id="ISCW021111-PA"/>
    </source>
</evidence>
<dbReference type="Proteomes" id="UP000001555">
    <property type="component" value="Unassembled WGS sequence"/>
</dbReference>
<feature type="compositionally biased region" description="Low complexity" evidence="1">
    <location>
        <begin position="32"/>
        <end position="46"/>
    </location>
</feature>
<evidence type="ECO:0000313" key="2">
    <source>
        <dbReference type="EMBL" id="EEC15551.1"/>
    </source>
</evidence>
<gene>
    <name evidence="2" type="ORF">IscW_ISCW021111</name>
</gene>
<dbReference type="HOGENOM" id="CLU_2870099_0_0_1"/>
<proteinExistence type="predicted"/>
<accession>B7Q9M9</accession>
<protein>
    <submittedName>
        <fullName evidence="2 3">Uncharacterized protein</fullName>
    </submittedName>
</protein>
<feature type="region of interest" description="Disordered" evidence="1">
    <location>
        <begin position="1"/>
        <end position="64"/>
    </location>
</feature>
<organism>
    <name type="scientific">Ixodes scapularis</name>
    <name type="common">Black-legged tick</name>
    <name type="synonym">Deer tick</name>
    <dbReference type="NCBI Taxonomy" id="6945"/>
    <lineage>
        <taxon>Eukaryota</taxon>
        <taxon>Metazoa</taxon>
        <taxon>Ecdysozoa</taxon>
        <taxon>Arthropoda</taxon>
        <taxon>Chelicerata</taxon>
        <taxon>Arachnida</taxon>
        <taxon>Acari</taxon>
        <taxon>Parasitiformes</taxon>
        <taxon>Ixodida</taxon>
        <taxon>Ixodoidea</taxon>
        <taxon>Ixodidae</taxon>
        <taxon>Ixodinae</taxon>
        <taxon>Ixodes</taxon>
    </lineage>
</organism>
<keyword evidence="4" id="KW-1185">Reference proteome</keyword>
<dbReference type="InParanoid" id="B7Q9M9"/>
<name>B7Q9M9_IXOSC</name>